<evidence type="ECO:0000256" key="5">
    <source>
        <dbReference type="SAM" id="MobiDB-lite"/>
    </source>
</evidence>
<evidence type="ECO:0000313" key="8">
    <source>
        <dbReference type="Proteomes" id="UP001056035"/>
    </source>
</evidence>
<proteinExistence type="inferred from homology"/>
<dbReference type="InterPro" id="IPR002937">
    <property type="entry name" value="Amino_oxidase"/>
</dbReference>
<evidence type="ECO:0000256" key="3">
    <source>
        <dbReference type="ARBA" id="ARBA00023002"/>
    </source>
</evidence>
<sequence length="501" mass="55040">MSRVVVIGAGLGGLGCALRLQGAGHDVVVLDQRDRPGGRAHQISDGGFTWDTGPSLVTMPWVLEETFAAGGLDLHREVRLRELDPFYRIHWADPATEHHLDFVRDEDAMREQIARFSERDARAFPRYMASMGEIYREGILGAGRREFSSLADLVRFTPKMARLGAALPLWTATSRFFRDERIREAFSFHSLFIGGDPFRVPAIYGALVYLQFLDGVWYTDGGVYSLVEAMARPLDVHSGANHRVTRIETAHGRVTGVRTAGGEHVPADAVVHNGDVLQVDALLDTPPRRLRRPLKPTMSCFLLYLGTDRIQPELLHHTLLVGTGYRRFIRDVTRRGRIAPTFSTYVHAPVRTEPGMAPAGGDSLCFLLPVPNLRSGIDWSAESGRLRDALVRDLESTFGLTGLDASIRVEHRMTPQDFADELGATDGNAFALEPTLHQSAALRPPNRDPRVRGLYRVGGGTHPGAGIPGVLLGAEITAGLVGEDHRPASRPRPQVADAATR</sequence>
<dbReference type="InterPro" id="IPR036188">
    <property type="entry name" value="FAD/NAD-bd_sf"/>
</dbReference>
<dbReference type="NCBIfam" id="TIGR02734">
    <property type="entry name" value="crtI_fam"/>
    <property type="match status" value="1"/>
</dbReference>
<reference evidence="7 8" key="1">
    <citation type="submission" date="2022-06" db="EMBL/GenBank/DDBJ databases">
        <title>Paraconexibacter antarcticus.</title>
        <authorList>
            <person name="Kim C.S."/>
        </authorList>
    </citation>
    <scope>NUCLEOTIDE SEQUENCE [LARGE SCALE GENOMIC DNA]</scope>
    <source>
        <strain evidence="7 8">02-257</strain>
    </source>
</reference>
<dbReference type="Pfam" id="PF01593">
    <property type="entry name" value="Amino_oxidase"/>
    <property type="match status" value="1"/>
</dbReference>
<dbReference type="GO" id="GO:0016491">
    <property type="term" value="F:oxidoreductase activity"/>
    <property type="evidence" value="ECO:0007669"/>
    <property type="project" value="UniProtKB-KW"/>
</dbReference>
<evidence type="ECO:0000256" key="1">
    <source>
        <dbReference type="ARBA" id="ARBA00004829"/>
    </source>
</evidence>
<dbReference type="Proteomes" id="UP001056035">
    <property type="component" value="Chromosome"/>
</dbReference>
<dbReference type="PROSITE" id="PS51257">
    <property type="entry name" value="PROKAR_LIPOPROTEIN"/>
    <property type="match status" value="1"/>
</dbReference>
<comment type="similarity">
    <text evidence="4">Belongs to the carotenoid/retinoid oxidoreductase family.</text>
</comment>
<comment type="pathway">
    <text evidence="1 4">Carotenoid biosynthesis.</text>
</comment>
<keyword evidence="3 4" id="KW-0560">Oxidoreductase</keyword>
<accession>A0ABY5DXK4</accession>
<feature type="domain" description="Amine oxidase" evidence="6">
    <location>
        <begin position="11"/>
        <end position="479"/>
    </location>
</feature>
<dbReference type="PANTHER" id="PTHR43734">
    <property type="entry name" value="PHYTOENE DESATURASE"/>
    <property type="match status" value="1"/>
</dbReference>
<dbReference type="InterPro" id="IPR014105">
    <property type="entry name" value="Carotenoid/retinoid_OxRdtase"/>
</dbReference>
<dbReference type="SUPFAM" id="SSF51905">
    <property type="entry name" value="FAD/NAD(P)-binding domain"/>
    <property type="match status" value="1"/>
</dbReference>
<evidence type="ECO:0000259" key="6">
    <source>
        <dbReference type="Pfam" id="PF01593"/>
    </source>
</evidence>
<dbReference type="RefSeq" id="WP_254572051.1">
    <property type="nucleotide sequence ID" value="NZ_CP098502.1"/>
</dbReference>
<gene>
    <name evidence="7" type="primary">crtI</name>
    <name evidence="7" type="ORF">NBH00_03950</name>
</gene>
<evidence type="ECO:0000256" key="4">
    <source>
        <dbReference type="RuleBase" id="RU362075"/>
    </source>
</evidence>
<evidence type="ECO:0000256" key="2">
    <source>
        <dbReference type="ARBA" id="ARBA00022746"/>
    </source>
</evidence>
<dbReference type="PANTHER" id="PTHR43734:SF1">
    <property type="entry name" value="PHYTOENE DESATURASE"/>
    <property type="match status" value="1"/>
</dbReference>
<evidence type="ECO:0000313" key="7">
    <source>
        <dbReference type="EMBL" id="UTI65370.1"/>
    </source>
</evidence>
<keyword evidence="2 4" id="KW-0125">Carotenoid biosynthesis</keyword>
<dbReference type="EMBL" id="CP098502">
    <property type="protein sequence ID" value="UTI65370.1"/>
    <property type="molecule type" value="Genomic_DNA"/>
</dbReference>
<organism evidence="7 8">
    <name type="scientific">Paraconexibacter antarcticus</name>
    <dbReference type="NCBI Taxonomy" id="2949664"/>
    <lineage>
        <taxon>Bacteria</taxon>
        <taxon>Bacillati</taxon>
        <taxon>Actinomycetota</taxon>
        <taxon>Thermoleophilia</taxon>
        <taxon>Solirubrobacterales</taxon>
        <taxon>Paraconexibacteraceae</taxon>
        <taxon>Paraconexibacter</taxon>
    </lineage>
</organism>
<name>A0ABY5DXK4_9ACTN</name>
<dbReference type="EC" id="1.-.-.-" evidence="7"/>
<feature type="region of interest" description="Disordered" evidence="5">
    <location>
        <begin position="482"/>
        <end position="501"/>
    </location>
</feature>
<keyword evidence="8" id="KW-1185">Reference proteome</keyword>
<dbReference type="Gene3D" id="3.50.50.60">
    <property type="entry name" value="FAD/NAD(P)-binding domain"/>
    <property type="match status" value="2"/>
</dbReference>
<protein>
    <submittedName>
        <fullName evidence="7">Phytoene desaturase family protein</fullName>
        <ecNumber evidence="7">1.-.-.-</ecNumber>
    </submittedName>
</protein>